<proteinExistence type="predicted"/>
<reference evidence="1" key="1">
    <citation type="submission" date="2023-04" db="EMBL/GenBank/DDBJ databases">
        <title>Ambrosiozyma monospora NBRC 10751.</title>
        <authorList>
            <person name="Ichikawa N."/>
            <person name="Sato H."/>
            <person name="Tonouchi N."/>
        </authorList>
    </citation>
    <scope>NUCLEOTIDE SEQUENCE</scope>
    <source>
        <strain evidence="1">NBRC 10751</strain>
    </source>
</reference>
<dbReference type="Proteomes" id="UP001165064">
    <property type="component" value="Unassembled WGS sequence"/>
</dbReference>
<gene>
    <name evidence="1" type="ORF">Amon02_001210200</name>
</gene>
<protein>
    <submittedName>
        <fullName evidence="1">Unnamed protein product</fullName>
    </submittedName>
</protein>
<dbReference type="EMBL" id="BSXS01014034">
    <property type="protein sequence ID" value="GMF04812.1"/>
    <property type="molecule type" value="Genomic_DNA"/>
</dbReference>
<keyword evidence="2" id="KW-1185">Reference proteome</keyword>
<name>A0ACB5U865_AMBMO</name>
<organism evidence="1 2">
    <name type="scientific">Ambrosiozyma monospora</name>
    <name type="common">Yeast</name>
    <name type="synonym">Endomycopsis monosporus</name>
    <dbReference type="NCBI Taxonomy" id="43982"/>
    <lineage>
        <taxon>Eukaryota</taxon>
        <taxon>Fungi</taxon>
        <taxon>Dikarya</taxon>
        <taxon>Ascomycota</taxon>
        <taxon>Saccharomycotina</taxon>
        <taxon>Pichiomycetes</taxon>
        <taxon>Pichiales</taxon>
        <taxon>Pichiaceae</taxon>
        <taxon>Ambrosiozyma</taxon>
    </lineage>
</organism>
<sequence length="193" mass="21759">MKFTSCISCLRLLPLLMALVPTSSCYKMTNIESYNRWLNNIAENAYISLIEPQPGDRTITILEINADTGRTLSSFVARFNEDALPVYLSEVTREDGTGTHYYPTTQFSTTATLCSSPLVTVTSASDCSYHSFPHLGPSEQQQQHTQQDQQPKHKHKHIHNQKHDPLITATPMPTPYLQVNQHKFLIAWPSGLL</sequence>
<evidence type="ECO:0000313" key="2">
    <source>
        <dbReference type="Proteomes" id="UP001165064"/>
    </source>
</evidence>
<evidence type="ECO:0000313" key="1">
    <source>
        <dbReference type="EMBL" id="GMF04812.1"/>
    </source>
</evidence>
<accession>A0ACB5U865</accession>
<comment type="caution">
    <text evidence="1">The sequence shown here is derived from an EMBL/GenBank/DDBJ whole genome shotgun (WGS) entry which is preliminary data.</text>
</comment>